<evidence type="ECO:0000256" key="4">
    <source>
        <dbReference type="ARBA" id="ARBA00022722"/>
    </source>
</evidence>
<dbReference type="PROSITE" id="PS50879">
    <property type="entry name" value="RNASE_H_1"/>
    <property type="match status" value="1"/>
</dbReference>
<name>A0A9P5YJA9_9AGAR</name>
<comment type="similarity">
    <text evidence="2">Belongs to the RNase H family.</text>
</comment>
<keyword evidence="4" id="KW-0540">Nuclease</keyword>
<dbReference type="EMBL" id="MU150229">
    <property type="protein sequence ID" value="KAF9469665.1"/>
    <property type="molecule type" value="Genomic_DNA"/>
</dbReference>
<comment type="caution">
    <text evidence="9">The sequence shown here is derived from an EMBL/GenBank/DDBJ whole genome shotgun (WGS) entry which is preliminary data.</text>
</comment>
<evidence type="ECO:0000256" key="5">
    <source>
        <dbReference type="ARBA" id="ARBA00022723"/>
    </source>
</evidence>
<dbReference type="PIRSF" id="PIRSF036852">
    <property type="entry name" value="Ribonuclease_H1_euk"/>
    <property type="match status" value="1"/>
</dbReference>
<dbReference type="CDD" id="cd09280">
    <property type="entry name" value="RNase_HI_eukaryote_like"/>
    <property type="match status" value="1"/>
</dbReference>
<dbReference type="AlphaFoldDB" id="A0A9P5YJA9"/>
<dbReference type="InterPro" id="IPR037056">
    <property type="entry name" value="RNase_H1_N_sf"/>
</dbReference>
<proteinExistence type="inferred from homology"/>
<dbReference type="Pfam" id="PF01693">
    <property type="entry name" value="Cauli_VI"/>
    <property type="match status" value="1"/>
</dbReference>
<dbReference type="InterPro" id="IPR011320">
    <property type="entry name" value="RNase_H1_N"/>
</dbReference>
<keyword evidence="7" id="KW-0378">Hydrolase</keyword>
<dbReference type="InterPro" id="IPR050092">
    <property type="entry name" value="RNase_H"/>
</dbReference>
<dbReference type="GO" id="GO:0043137">
    <property type="term" value="P:DNA replication, removal of RNA primer"/>
    <property type="evidence" value="ECO:0007669"/>
    <property type="project" value="TreeGrafter"/>
</dbReference>
<dbReference type="PANTHER" id="PTHR10642">
    <property type="entry name" value="RIBONUCLEASE H1"/>
    <property type="match status" value="1"/>
</dbReference>
<dbReference type="InterPro" id="IPR012337">
    <property type="entry name" value="RNaseH-like_sf"/>
</dbReference>
<feature type="non-terminal residue" evidence="9">
    <location>
        <position position="1"/>
    </location>
</feature>
<feature type="domain" description="RNase H type-1" evidence="8">
    <location>
        <begin position="70"/>
        <end position="218"/>
    </location>
</feature>
<dbReference type="Pfam" id="PF00075">
    <property type="entry name" value="RNase_H"/>
    <property type="match status" value="1"/>
</dbReference>
<dbReference type="SUPFAM" id="SSF53098">
    <property type="entry name" value="Ribonuclease H-like"/>
    <property type="match status" value="1"/>
</dbReference>
<dbReference type="InterPro" id="IPR002156">
    <property type="entry name" value="RNaseH_domain"/>
</dbReference>
<dbReference type="Gene3D" id="3.30.420.10">
    <property type="entry name" value="Ribonuclease H-like superfamily/Ribonuclease H"/>
    <property type="match status" value="1"/>
</dbReference>
<evidence type="ECO:0000256" key="1">
    <source>
        <dbReference type="ARBA" id="ARBA00000077"/>
    </source>
</evidence>
<dbReference type="GO" id="GO:0003676">
    <property type="term" value="F:nucleic acid binding"/>
    <property type="evidence" value="ECO:0007669"/>
    <property type="project" value="InterPro"/>
</dbReference>
<evidence type="ECO:0000256" key="3">
    <source>
        <dbReference type="ARBA" id="ARBA00012180"/>
    </source>
</evidence>
<keyword evidence="5" id="KW-0479">Metal-binding</keyword>
<dbReference type="GO" id="GO:0004523">
    <property type="term" value="F:RNA-DNA hybrid ribonuclease activity"/>
    <property type="evidence" value="ECO:0007669"/>
    <property type="project" value="UniProtKB-EC"/>
</dbReference>
<dbReference type="InterPro" id="IPR017067">
    <property type="entry name" value="RNase_H1_euk"/>
</dbReference>
<dbReference type="InterPro" id="IPR036397">
    <property type="entry name" value="RNaseH_sf"/>
</dbReference>
<keyword evidence="10" id="KW-1185">Reference proteome</keyword>
<protein>
    <recommendedName>
        <fullName evidence="3">ribonuclease H</fullName>
        <ecNumber evidence="3">3.1.26.4</ecNumber>
    </recommendedName>
</protein>
<gene>
    <name evidence="9" type="ORF">BDZ94DRAFT_1125261</name>
</gene>
<feature type="non-terminal residue" evidence="9">
    <location>
        <position position="218"/>
    </location>
</feature>
<dbReference type="EC" id="3.1.26.4" evidence="3"/>
<evidence type="ECO:0000256" key="7">
    <source>
        <dbReference type="ARBA" id="ARBA00022801"/>
    </source>
</evidence>
<dbReference type="GO" id="GO:0000287">
    <property type="term" value="F:magnesium ion binding"/>
    <property type="evidence" value="ECO:0007669"/>
    <property type="project" value="InterPro"/>
</dbReference>
<dbReference type="PANTHER" id="PTHR10642:SF26">
    <property type="entry name" value="RIBONUCLEASE H1"/>
    <property type="match status" value="1"/>
</dbReference>
<evidence type="ECO:0000313" key="9">
    <source>
        <dbReference type="EMBL" id="KAF9469665.1"/>
    </source>
</evidence>
<keyword evidence="6" id="KW-0255">Endonuclease</keyword>
<reference evidence="9" key="1">
    <citation type="submission" date="2020-11" db="EMBL/GenBank/DDBJ databases">
        <authorList>
            <consortium name="DOE Joint Genome Institute"/>
            <person name="Ahrendt S."/>
            <person name="Riley R."/>
            <person name="Andreopoulos W."/>
            <person name="Labutti K."/>
            <person name="Pangilinan J."/>
            <person name="Ruiz-Duenas F.J."/>
            <person name="Barrasa J.M."/>
            <person name="Sanchez-Garcia M."/>
            <person name="Camarero S."/>
            <person name="Miyauchi S."/>
            <person name="Serrano A."/>
            <person name="Linde D."/>
            <person name="Babiker R."/>
            <person name="Drula E."/>
            <person name="Ayuso-Fernandez I."/>
            <person name="Pacheco R."/>
            <person name="Padilla G."/>
            <person name="Ferreira P."/>
            <person name="Barriuso J."/>
            <person name="Kellner H."/>
            <person name="Castanera R."/>
            <person name="Alfaro M."/>
            <person name="Ramirez L."/>
            <person name="Pisabarro A.G."/>
            <person name="Kuo A."/>
            <person name="Tritt A."/>
            <person name="Lipzen A."/>
            <person name="He G."/>
            <person name="Yan M."/>
            <person name="Ng V."/>
            <person name="Cullen D."/>
            <person name="Martin F."/>
            <person name="Rosso M.-N."/>
            <person name="Henrissat B."/>
            <person name="Hibbett D."/>
            <person name="Martinez A.T."/>
            <person name="Grigoriev I.V."/>
        </authorList>
    </citation>
    <scope>NUCLEOTIDE SEQUENCE</scope>
    <source>
        <strain evidence="9">CBS 247.69</strain>
    </source>
</reference>
<dbReference type="Proteomes" id="UP000807353">
    <property type="component" value="Unassembled WGS sequence"/>
</dbReference>
<evidence type="ECO:0000313" key="10">
    <source>
        <dbReference type="Proteomes" id="UP000807353"/>
    </source>
</evidence>
<evidence type="ECO:0000256" key="6">
    <source>
        <dbReference type="ARBA" id="ARBA00022759"/>
    </source>
</evidence>
<accession>A0A9P5YJA9</accession>
<evidence type="ECO:0000256" key="2">
    <source>
        <dbReference type="ARBA" id="ARBA00005300"/>
    </source>
</evidence>
<dbReference type="Gene3D" id="3.40.970.10">
    <property type="entry name" value="Ribonuclease H1, N-terminal domain"/>
    <property type="match status" value="1"/>
</dbReference>
<comment type="catalytic activity">
    <reaction evidence="1">
        <text>Endonucleolytic cleavage to 5'-phosphomonoester.</text>
        <dbReference type="EC" id="3.1.26.4"/>
    </reaction>
</comment>
<organism evidence="9 10">
    <name type="scientific">Collybia nuda</name>
    <dbReference type="NCBI Taxonomy" id="64659"/>
    <lineage>
        <taxon>Eukaryota</taxon>
        <taxon>Fungi</taxon>
        <taxon>Dikarya</taxon>
        <taxon>Basidiomycota</taxon>
        <taxon>Agaricomycotina</taxon>
        <taxon>Agaricomycetes</taxon>
        <taxon>Agaricomycetidae</taxon>
        <taxon>Agaricales</taxon>
        <taxon>Tricholomatineae</taxon>
        <taxon>Clitocybaceae</taxon>
        <taxon>Collybia</taxon>
    </lineage>
</organism>
<sequence length="218" mass="24098">ECEAQVKGYPKPKYKKFTNAAEAEGFVKGFVVPAPSASNILEKPSLRLTETSSTYDKGKKRAISPDLEDESGWDVVYSDGACKGNGKADPIAGVGVWWGVDDPRNIAERCPGDQTNNRAELIAILRILETTPRTKKPLLIKSDSQYSIKCFRDWLPNWRKNGWKKSDGESIKNGDIIRYLSAHLDARARFGQKIRLQYVKGHSGEQGNDGADAQANLG</sequence>
<evidence type="ECO:0000259" key="8">
    <source>
        <dbReference type="PROSITE" id="PS50879"/>
    </source>
</evidence>
<dbReference type="OrthoDB" id="245563at2759"/>